<dbReference type="InterPro" id="IPR051948">
    <property type="entry name" value="Hsp70_co-chaperone_J-domain"/>
</dbReference>
<dbReference type="GO" id="GO:0036503">
    <property type="term" value="P:ERAD pathway"/>
    <property type="evidence" value="ECO:0007669"/>
    <property type="project" value="TreeGrafter"/>
</dbReference>
<dbReference type="GO" id="GO:0005783">
    <property type="term" value="C:endoplasmic reticulum"/>
    <property type="evidence" value="ECO:0007669"/>
    <property type="project" value="TreeGrafter"/>
</dbReference>
<dbReference type="InterPro" id="IPR001623">
    <property type="entry name" value="DnaJ_domain"/>
</dbReference>
<dbReference type="RefSeq" id="XP_007509650.1">
    <property type="nucleotide sequence ID" value="XM_007509588.1"/>
</dbReference>
<dbReference type="SUPFAM" id="SSF46565">
    <property type="entry name" value="Chaperone J-domain"/>
    <property type="match status" value="1"/>
</dbReference>
<organism evidence="5 6">
    <name type="scientific">Bathycoccus prasinos</name>
    <dbReference type="NCBI Taxonomy" id="41875"/>
    <lineage>
        <taxon>Eukaryota</taxon>
        <taxon>Viridiplantae</taxon>
        <taxon>Chlorophyta</taxon>
        <taxon>Mamiellophyceae</taxon>
        <taxon>Mamiellales</taxon>
        <taxon>Bathycoccaceae</taxon>
        <taxon>Bathycoccus</taxon>
    </lineage>
</organism>
<keyword evidence="6" id="KW-1185">Reference proteome</keyword>
<feature type="region of interest" description="Disordered" evidence="3">
    <location>
        <begin position="52"/>
        <end position="80"/>
    </location>
</feature>
<dbReference type="KEGG" id="bpg:Bathy13g02370"/>
<dbReference type="GO" id="GO:0051087">
    <property type="term" value="F:protein-folding chaperone binding"/>
    <property type="evidence" value="ECO:0007669"/>
    <property type="project" value="TreeGrafter"/>
</dbReference>
<dbReference type="GeneID" id="19012189"/>
<name>K8FCF9_9CHLO</name>
<dbReference type="eggNOG" id="ENOG502S902">
    <property type="taxonomic scope" value="Eukaryota"/>
</dbReference>
<evidence type="ECO:0000313" key="6">
    <source>
        <dbReference type="Proteomes" id="UP000198341"/>
    </source>
</evidence>
<feature type="domain" description="J" evidence="4">
    <location>
        <begin position="538"/>
        <end position="602"/>
    </location>
</feature>
<dbReference type="CDD" id="cd06257">
    <property type="entry name" value="DnaJ"/>
    <property type="match status" value="1"/>
</dbReference>
<dbReference type="SMART" id="SM00271">
    <property type="entry name" value="DnaJ"/>
    <property type="match status" value="1"/>
</dbReference>
<dbReference type="Pfam" id="PF00226">
    <property type="entry name" value="DnaJ"/>
    <property type="match status" value="1"/>
</dbReference>
<accession>K8FCF9</accession>
<evidence type="ECO:0000256" key="2">
    <source>
        <dbReference type="SAM" id="Coils"/>
    </source>
</evidence>
<dbReference type="InterPro" id="IPR036869">
    <property type="entry name" value="J_dom_sf"/>
</dbReference>
<evidence type="ECO:0000256" key="3">
    <source>
        <dbReference type="SAM" id="MobiDB-lite"/>
    </source>
</evidence>
<protein>
    <recommendedName>
        <fullName evidence="4">J domain-containing protein</fullName>
    </recommendedName>
</protein>
<dbReference type="OrthoDB" id="445556at2759"/>
<proteinExistence type="predicted"/>
<dbReference type="GO" id="GO:0051787">
    <property type="term" value="F:misfolded protein binding"/>
    <property type="evidence" value="ECO:0007669"/>
    <property type="project" value="TreeGrafter"/>
</dbReference>
<dbReference type="Proteomes" id="UP000198341">
    <property type="component" value="Chromosome 13"/>
</dbReference>
<feature type="coiled-coil region" evidence="2">
    <location>
        <begin position="485"/>
        <end position="515"/>
    </location>
</feature>
<sequence length="602" mass="68954">MSSCLRRRFQRWMTTTTTTTIQTTTSAPPARYQNPSPRGVLLRAAKTLFSSSSSLNSPRFEREEEEEDKEDKERLGREQEHVLGSCRAKTVAFTVETEKEALAIFERWLKRDPLRPRKVVDSSSSPSSSKAAGGGGGATVSKTLIPYWKFADVSFRVKYKAKVGFSGRGRKDGGGERESNADDDVEWKEIEEWREFNGGEAVRYDFEKDAAARQFATFSVRPDFARLVEPPTSLGGSGGEKGDAGVEEETRRVQNASDATVLPFEIKRSFAWTLALANIRDDLREKASKELKDTFSTDHVKDVLVHLEVVSRGTPLAVYLPAYLVEFTHGHETEKKETIRYLRRNAIVCGTSGNVACDELACSKRAMGIGGVGMSTLTFMLSGMTDYGLSFLSGVVSAALLSHYAKTLDFRSRAQQKKDREDVVKEHNAFNFATEQSIYWLDECAQLARDDAEWSRWKRTKREDWVNEERKSWALAIWENQVYRRRERNERREELESQRAQKLEAERRAEEKRLKWGDDWDRASRKAANRGLSTDSQSFYKILELDDKRNEATIEEIKDSYRRLAHRWHPDKKGGKVEKFQMIQKAYLTLGNKLRRETYDQM</sequence>
<dbReference type="PROSITE" id="PS50076">
    <property type="entry name" value="DNAJ_2"/>
    <property type="match status" value="1"/>
</dbReference>
<reference evidence="5 6" key="1">
    <citation type="submission" date="2011-10" db="EMBL/GenBank/DDBJ databases">
        <authorList>
            <person name="Genoscope - CEA"/>
        </authorList>
    </citation>
    <scope>NUCLEOTIDE SEQUENCE [LARGE SCALE GENOMIC DNA]</scope>
    <source>
        <strain evidence="5 6">RCC 1105</strain>
    </source>
</reference>
<dbReference type="PANTHER" id="PTHR44360">
    <property type="entry name" value="DNAJ HOMOLOG SUBFAMILY B MEMBER 9"/>
    <property type="match status" value="1"/>
</dbReference>
<feature type="compositionally biased region" description="Basic and acidic residues" evidence="3">
    <location>
        <begin position="71"/>
        <end position="80"/>
    </location>
</feature>
<evidence type="ECO:0000259" key="4">
    <source>
        <dbReference type="PROSITE" id="PS50076"/>
    </source>
</evidence>
<gene>
    <name evidence="5" type="ordered locus">Bathy13g02370</name>
</gene>
<feature type="compositionally biased region" description="Low complexity" evidence="3">
    <location>
        <begin position="121"/>
        <end position="131"/>
    </location>
</feature>
<dbReference type="PRINTS" id="PR00625">
    <property type="entry name" value="JDOMAIN"/>
</dbReference>
<evidence type="ECO:0000256" key="1">
    <source>
        <dbReference type="ARBA" id="ARBA00023186"/>
    </source>
</evidence>
<dbReference type="AlphaFoldDB" id="K8FCF9"/>
<dbReference type="Gene3D" id="1.10.287.110">
    <property type="entry name" value="DnaJ domain"/>
    <property type="match status" value="1"/>
</dbReference>
<keyword evidence="1" id="KW-0143">Chaperone</keyword>
<keyword evidence="2" id="KW-0175">Coiled coil</keyword>
<dbReference type="EMBL" id="FO082266">
    <property type="protein sequence ID" value="CCO19453.1"/>
    <property type="molecule type" value="Genomic_DNA"/>
</dbReference>
<dbReference type="STRING" id="41875.K8FCF9"/>
<feature type="region of interest" description="Disordered" evidence="3">
    <location>
        <begin position="116"/>
        <end position="137"/>
    </location>
</feature>
<evidence type="ECO:0000313" key="5">
    <source>
        <dbReference type="EMBL" id="CCO19453.1"/>
    </source>
</evidence>
<dbReference type="PANTHER" id="PTHR44360:SF1">
    <property type="entry name" value="DNAJ HOMOLOG SUBFAMILY B MEMBER 9"/>
    <property type="match status" value="1"/>
</dbReference>